<protein>
    <recommendedName>
        <fullName evidence="3">F-box domain-containing protein</fullName>
    </recommendedName>
</protein>
<organism evidence="1 2">
    <name type="scientific">Arthrobotrys musiformis</name>
    <dbReference type="NCBI Taxonomy" id="47236"/>
    <lineage>
        <taxon>Eukaryota</taxon>
        <taxon>Fungi</taxon>
        <taxon>Dikarya</taxon>
        <taxon>Ascomycota</taxon>
        <taxon>Pezizomycotina</taxon>
        <taxon>Orbiliomycetes</taxon>
        <taxon>Orbiliales</taxon>
        <taxon>Orbiliaceae</taxon>
        <taxon>Arthrobotrys</taxon>
    </lineage>
</organism>
<evidence type="ECO:0000313" key="2">
    <source>
        <dbReference type="Proteomes" id="UP001370758"/>
    </source>
</evidence>
<sequence length="511" mass="59585">MQGDPQKQQLAPGQFPFFSLPAELRLLILSFLKQDVVLPQTRAREMVRLSSEDWLNFAKCSRRCYYFIFPLQFRDREVVLGARDYNNDRWGKVWPEPWTVPRVWKVFGDWGFLAPVRECIRSVTIYVKEIGDIIRRPWLLSRFTNLTKLTIRIGAPICLDWNLYVAILQLLEVSMQPVYDNLVHLSLSVGTNDWAPKRLFYGLEIGSLGLDRVFKGREIEIMWQYLEESERKFLGPPIDKEEFTELMATGRIRLPKGLKTFELHTMMEFWHPGLLLPLVDCPSVTTVCLRDVSISRMGWPHRLPATSDHINTRPAPPKLRLENITSLRLDFLAEEWYQNWYSPDILSVYFPNLDSLNLNLTIDSTFPSFFFKDSSLATTPGYFISHKEEWFHGIPDTPCLKRMEIEWIYPDHEPPDPEYPGDLPEHLDPTFGFSSEWTADVVEYLEQRLRRGVWPHLEVIKIIAPLRTWGDSCEAECKISWVGGEGEGEGPRRYVLECTEDLKMDFARTAS</sequence>
<evidence type="ECO:0008006" key="3">
    <source>
        <dbReference type="Google" id="ProtNLM"/>
    </source>
</evidence>
<accession>A0AAV9VZ82</accession>
<evidence type="ECO:0000313" key="1">
    <source>
        <dbReference type="EMBL" id="KAK6498676.1"/>
    </source>
</evidence>
<gene>
    <name evidence="1" type="ORF">TWF481_011254</name>
</gene>
<reference evidence="1 2" key="1">
    <citation type="submission" date="2023-08" db="EMBL/GenBank/DDBJ databases">
        <authorList>
            <person name="Palmer J.M."/>
        </authorList>
    </citation>
    <scope>NUCLEOTIDE SEQUENCE [LARGE SCALE GENOMIC DNA]</scope>
    <source>
        <strain evidence="1 2">TWF481</strain>
    </source>
</reference>
<dbReference type="EMBL" id="JAVHJL010000008">
    <property type="protein sequence ID" value="KAK6498676.1"/>
    <property type="molecule type" value="Genomic_DNA"/>
</dbReference>
<dbReference type="Proteomes" id="UP001370758">
    <property type="component" value="Unassembled WGS sequence"/>
</dbReference>
<keyword evidence="2" id="KW-1185">Reference proteome</keyword>
<proteinExistence type="predicted"/>
<comment type="caution">
    <text evidence="1">The sequence shown here is derived from an EMBL/GenBank/DDBJ whole genome shotgun (WGS) entry which is preliminary data.</text>
</comment>
<dbReference type="AlphaFoldDB" id="A0AAV9VZ82"/>
<name>A0AAV9VZ82_9PEZI</name>